<dbReference type="AlphaFoldDB" id="A0A4Y9XXR4"/>
<evidence type="ECO:0000256" key="11">
    <source>
        <dbReference type="SAM" id="Phobius"/>
    </source>
</evidence>
<feature type="region of interest" description="Disordered" evidence="10">
    <location>
        <begin position="214"/>
        <end position="243"/>
    </location>
</feature>
<evidence type="ECO:0000256" key="1">
    <source>
        <dbReference type="ARBA" id="ARBA00004141"/>
    </source>
</evidence>
<keyword evidence="3 11" id="KW-0812">Transmembrane</keyword>
<dbReference type="GO" id="GO:0016705">
    <property type="term" value="F:oxidoreductase activity, acting on paired donors, with incorporation or reduction of molecular oxygen"/>
    <property type="evidence" value="ECO:0007669"/>
    <property type="project" value="InterPro"/>
</dbReference>
<name>A0A4Y9XXR4_9AGAM</name>
<dbReference type="Gene3D" id="1.10.630.10">
    <property type="entry name" value="Cytochrome P450"/>
    <property type="match status" value="1"/>
</dbReference>
<dbReference type="SUPFAM" id="SSF48264">
    <property type="entry name" value="Cytochrome P450"/>
    <property type="match status" value="1"/>
</dbReference>
<dbReference type="Gene3D" id="1.10.640.10">
    <property type="entry name" value="Haem peroxidase domain superfamily, animal type"/>
    <property type="match status" value="1"/>
</dbReference>
<dbReference type="PANTHER" id="PTHR11903">
    <property type="entry name" value="PROSTAGLANDIN G/H SYNTHASE"/>
    <property type="match status" value="1"/>
</dbReference>
<keyword evidence="8" id="KW-0408">Iron</keyword>
<protein>
    <submittedName>
        <fullName evidence="12">Uncharacterized protein</fullName>
    </submittedName>
</protein>
<feature type="transmembrane region" description="Helical" evidence="11">
    <location>
        <begin position="58"/>
        <end position="77"/>
    </location>
</feature>
<feature type="region of interest" description="Disordered" evidence="10">
    <location>
        <begin position="310"/>
        <end position="339"/>
    </location>
</feature>
<dbReference type="GO" id="GO:0006979">
    <property type="term" value="P:response to oxidative stress"/>
    <property type="evidence" value="ECO:0007669"/>
    <property type="project" value="InterPro"/>
</dbReference>
<dbReference type="Pfam" id="PF03098">
    <property type="entry name" value="An_peroxidase"/>
    <property type="match status" value="1"/>
</dbReference>
<reference evidence="12 13" key="1">
    <citation type="submission" date="2019-02" db="EMBL/GenBank/DDBJ databases">
        <title>Genome sequencing of the rare red list fungi Dentipellis fragilis.</title>
        <authorList>
            <person name="Buettner E."/>
            <person name="Kellner H."/>
        </authorList>
    </citation>
    <scope>NUCLEOTIDE SEQUENCE [LARGE SCALE GENOMIC DNA]</scope>
    <source>
        <strain evidence="12 13">DSM 105465</strain>
    </source>
</reference>
<evidence type="ECO:0000256" key="9">
    <source>
        <dbReference type="ARBA" id="ARBA00023136"/>
    </source>
</evidence>
<organism evidence="12 13">
    <name type="scientific">Dentipellis fragilis</name>
    <dbReference type="NCBI Taxonomy" id="205917"/>
    <lineage>
        <taxon>Eukaryota</taxon>
        <taxon>Fungi</taxon>
        <taxon>Dikarya</taxon>
        <taxon>Basidiomycota</taxon>
        <taxon>Agaricomycotina</taxon>
        <taxon>Agaricomycetes</taxon>
        <taxon>Russulales</taxon>
        <taxon>Hericiaceae</taxon>
        <taxon>Dentipellis</taxon>
    </lineage>
</organism>
<feature type="compositionally biased region" description="Low complexity" evidence="10">
    <location>
        <begin position="231"/>
        <end position="243"/>
    </location>
</feature>
<dbReference type="InterPro" id="IPR003689">
    <property type="entry name" value="ZIP"/>
</dbReference>
<dbReference type="InterPro" id="IPR001128">
    <property type="entry name" value="Cyt_P450"/>
</dbReference>
<feature type="compositionally biased region" description="Basic and acidic residues" evidence="10">
    <location>
        <begin position="321"/>
        <end position="334"/>
    </location>
</feature>
<dbReference type="InterPro" id="IPR019791">
    <property type="entry name" value="Haem_peroxidase_animal"/>
</dbReference>
<evidence type="ECO:0000313" key="13">
    <source>
        <dbReference type="Proteomes" id="UP000298327"/>
    </source>
</evidence>
<keyword evidence="7" id="KW-0560">Oxidoreductase</keyword>
<dbReference type="InterPro" id="IPR036396">
    <property type="entry name" value="Cyt_P450_sf"/>
</dbReference>
<keyword evidence="6 11" id="KW-1133">Transmembrane helix</keyword>
<keyword evidence="4" id="KW-0479">Metal-binding</keyword>
<dbReference type="InterPro" id="IPR037120">
    <property type="entry name" value="Haem_peroxidase_sf_animal"/>
</dbReference>
<dbReference type="STRING" id="205917.A0A4Y9XXR4"/>
<dbReference type="EMBL" id="SEOQ01000959">
    <property type="protein sequence ID" value="TFY55044.1"/>
    <property type="molecule type" value="Genomic_DNA"/>
</dbReference>
<dbReference type="Pfam" id="PF02535">
    <property type="entry name" value="Zip"/>
    <property type="match status" value="1"/>
</dbReference>
<dbReference type="Pfam" id="PF00067">
    <property type="entry name" value="p450"/>
    <property type="match status" value="1"/>
</dbReference>
<evidence type="ECO:0000256" key="7">
    <source>
        <dbReference type="ARBA" id="ARBA00023002"/>
    </source>
</evidence>
<evidence type="ECO:0000256" key="8">
    <source>
        <dbReference type="ARBA" id="ARBA00023004"/>
    </source>
</evidence>
<proteinExistence type="predicted"/>
<comment type="caution">
    <text evidence="12">The sequence shown here is derived from an EMBL/GenBank/DDBJ whole genome shotgun (WGS) entry which is preliminary data.</text>
</comment>
<dbReference type="SUPFAM" id="SSF48113">
    <property type="entry name" value="Heme-dependent peroxidases"/>
    <property type="match status" value="1"/>
</dbReference>
<dbReference type="OrthoDB" id="823504at2759"/>
<sequence length="1126" mass="123406">MSVLRAGLALGSYTRAGVSRHPQGSDSRATITRGYGDIEEEMMSDWGSEGKTAVSTRVGVMALIFGVSLFAASFPTLSRKMGSRRPPQILFFIGKHFGSGVILATAFVHLLQDAFESLLDPQVKAITNIGRWTGLIAYAQPSPSRSLSIMLKPPFSSMGSLLVIFFIEYLSTSYVDHLQSYPSAPPSPKIEPITGPAGPMSAVDPAQVAVVPLSPSLHSSTPLPPSENTPLLSSSSEPASPRAECTALPISTSSHQVRSCHCRGPTSYIGGLFSGHHRHESRAIHEEHHGQPPRGSAILLSGEDAEAALEGVRHSHRKSGHEHEHEHEHEHGHEGNGVVHRHAHGHADLETLAGSEVSEEEVVAIGRKRQIVGILVLQLGIMIHSLVIGLTLSIASGSDFSEGNVVSIEFNLLYRWHATVSQEDTAWTEKIFTELFQGKDYRTITVDQFAQAVRQAVRPSPDIKQWTFDGLKRDDAGRFSDADIARILQSATESSSSAFKARGTPEVLRVIELLSIEQARTWGTCSLNEFRSFLGLKPYANFKEWNPDPEIYNAAEALYHDIDNLELHVGLQAEEAKVPMPGAGLCPGYTISRAILADAVCLTRGDRFLTVDFTPFNLTNWGYQDCQVDDSDGSYGGMLTKLLYRHLPDYYPARSTYAHFPFIVPKTMKEYAAKLPDDALNSYTWTKPLPPPGPLVVAKTYADVKRGITINPALVEKLLFAESQIDRAVKSMSDITSKLISTKAIKAVGSGTKYVDIVRDVLNLLPVHWLSNDIVGLSIKSEENPHGIFRDHQLTAMFKDISDYVYFNQVPAHDWTLRTHGRKAADEILDSVRSHLAKLHRGKIAGKLRDAIDHRIWDGNDHSDAFLSALDATVDSDSDSALDSLVASLFAEVVPTAALFSKALVHVVNYYLDPSRQSEKEQLQRLTAEGSNPQVLAMVYEALRLDPPISSVRRTAISATTLAGSPVEKGQVVLASLIDANQDSSVFPPTDSLRPSIDLNRLGIGHRLLSLVRYPRIILVRLHICIRHPLTRVRYPLICVSHPSSPAHHPIVISRSHLYDLTSSLYITSLLLRPSHSALLLLVLFLRHARGPSMVLLSGTICLFGPPCPVLIRTASLVPVLSSLHG</sequence>
<feature type="transmembrane region" description="Helical" evidence="11">
    <location>
        <begin position="89"/>
        <end position="111"/>
    </location>
</feature>
<evidence type="ECO:0000256" key="4">
    <source>
        <dbReference type="ARBA" id="ARBA00022723"/>
    </source>
</evidence>
<dbReference type="GO" id="GO:0020037">
    <property type="term" value="F:heme binding"/>
    <property type="evidence" value="ECO:0007669"/>
    <property type="project" value="InterPro"/>
</dbReference>
<dbReference type="GO" id="GO:0016020">
    <property type="term" value="C:membrane"/>
    <property type="evidence" value="ECO:0007669"/>
    <property type="project" value="UniProtKB-SubCell"/>
</dbReference>
<dbReference type="GO" id="GO:0004601">
    <property type="term" value="F:peroxidase activity"/>
    <property type="evidence" value="ECO:0007669"/>
    <property type="project" value="InterPro"/>
</dbReference>
<dbReference type="InterPro" id="IPR010255">
    <property type="entry name" value="Haem_peroxidase_sf"/>
</dbReference>
<dbReference type="GO" id="GO:0004497">
    <property type="term" value="F:monooxygenase activity"/>
    <property type="evidence" value="ECO:0007669"/>
    <property type="project" value="InterPro"/>
</dbReference>
<dbReference type="GO" id="GO:0006631">
    <property type="term" value="P:fatty acid metabolic process"/>
    <property type="evidence" value="ECO:0007669"/>
    <property type="project" value="UniProtKB-ARBA"/>
</dbReference>
<accession>A0A4Y9XXR4</accession>
<evidence type="ECO:0000256" key="3">
    <source>
        <dbReference type="ARBA" id="ARBA00022692"/>
    </source>
</evidence>
<evidence type="ECO:0000256" key="10">
    <source>
        <dbReference type="SAM" id="MobiDB-lite"/>
    </source>
</evidence>
<comment type="subcellular location">
    <subcellularLocation>
        <location evidence="1">Membrane</location>
        <topology evidence="1">Multi-pass membrane protein</topology>
    </subcellularLocation>
</comment>
<gene>
    <name evidence="12" type="ORF">EVG20_g9464</name>
</gene>
<keyword evidence="13" id="KW-1185">Reference proteome</keyword>
<evidence type="ECO:0000256" key="5">
    <source>
        <dbReference type="ARBA" id="ARBA00022964"/>
    </source>
</evidence>
<dbReference type="GO" id="GO:0005506">
    <property type="term" value="F:iron ion binding"/>
    <property type="evidence" value="ECO:0007669"/>
    <property type="project" value="InterPro"/>
</dbReference>
<dbReference type="Proteomes" id="UP000298327">
    <property type="component" value="Unassembled WGS sequence"/>
</dbReference>
<dbReference type="GO" id="GO:0051213">
    <property type="term" value="F:dioxygenase activity"/>
    <property type="evidence" value="ECO:0007669"/>
    <property type="project" value="UniProtKB-KW"/>
</dbReference>
<evidence type="ECO:0000256" key="2">
    <source>
        <dbReference type="ARBA" id="ARBA00011881"/>
    </source>
</evidence>
<evidence type="ECO:0000313" key="12">
    <source>
        <dbReference type="EMBL" id="TFY55044.1"/>
    </source>
</evidence>
<dbReference type="PANTHER" id="PTHR11903:SF37">
    <property type="entry name" value="PSI-PRODUCING OXYGENASE A"/>
    <property type="match status" value="1"/>
</dbReference>
<keyword evidence="9 11" id="KW-0472">Membrane</keyword>
<keyword evidence="5" id="KW-0223">Dioxygenase</keyword>
<dbReference type="GO" id="GO:0046873">
    <property type="term" value="F:metal ion transmembrane transporter activity"/>
    <property type="evidence" value="ECO:0007669"/>
    <property type="project" value="InterPro"/>
</dbReference>
<comment type="subunit">
    <text evidence="2">Homotetramer.</text>
</comment>
<evidence type="ECO:0000256" key="6">
    <source>
        <dbReference type="ARBA" id="ARBA00022989"/>
    </source>
</evidence>
<dbReference type="InterPro" id="IPR050783">
    <property type="entry name" value="Oxylipin_biosynth_metab"/>
</dbReference>